<dbReference type="AlphaFoldDB" id="A0A2Z7BIM9"/>
<dbReference type="Proteomes" id="UP000250235">
    <property type="component" value="Unassembled WGS sequence"/>
</dbReference>
<keyword evidence="1" id="KW-1133">Transmembrane helix</keyword>
<keyword evidence="1" id="KW-0472">Membrane</keyword>
<evidence type="ECO:0000313" key="2">
    <source>
        <dbReference type="EMBL" id="KZV31796.1"/>
    </source>
</evidence>
<keyword evidence="3" id="KW-1185">Reference proteome</keyword>
<feature type="transmembrane region" description="Helical" evidence="1">
    <location>
        <begin position="65"/>
        <end position="83"/>
    </location>
</feature>
<organism evidence="2 3">
    <name type="scientific">Dorcoceras hygrometricum</name>
    <dbReference type="NCBI Taxonomy" id="472368"/>
    <lineage>
        <taxon>Eukaryota</taxon>
        <taxon>Viridiplantae</taxon>
        <taxon>Streptophyta</taxon>
        <taxon>Embryophyta</taxon>
        <taxon>Tracheophyta</taxon>
        <taxon>Spermatophyta</taxon>
        <taxon>Magnoliopsida</taxon>
        <taxon>eudicotyledons</taxon>
        <taxon>Gunneridae</taxon>
        <taxon>Pentapetalae</taxon>
        <taxon>asterids</taxon>
        <taxon>lamiids</taxon>
        <taxon>Lamiales</taxon>
        <taxon>Gesneriaceae</taxon>
        <taxon>Didymocarpoideae</taxon>
        <taxon>Trichosporeae</taxon>
        <taxon>Loxocarpinae</taxon>
        <taxon>Dorcoceras</taxon>
    </lineage>
</organism>
<dbReference type="PANTHER" id="PTHR35762:SF2">
    <property type="entry name" value="TRANSMEMBRANE PROTEIN"/>
    <property type="match status" value="1"/>
</dbReference>
<evidence type="ECO:0000256" key="1">
    <source>
        <dbReference type="SAM" id="Phobius"/>
    </source>
</evidence>
<reference evidence="2 3" key="1">
    <citation type="journal article" date="2015" name="Proc. Natl. Acad. Sci. U.S.A.">
        <title>The resurrection genome of Boea hygrometrica: A blueprint for survival of dehydration.</title>
        <authorList>
            <person name="Xiao L."/>
            <person name="Yang G."/>
            <person name="Zhang L."/>
            <person name="Yang X."/>
            <person name="Zhao S."/>
            <person name="Ji Z."/>
            <person name="Zhou Q."/>
            <person name="Hu M."/>
            <person name="Wang Y."/>
            <person name="Chen M."/>
            <person name="Xu Y."/>
            <person name="Jin H."/>
            <person name="Xiao X."/>
            <person name="Hu G."/>
            <person name="Bao F."/>
            <person name="Hu Y."/>
            <person name="Wan P."/>
            <person name="Li L."/>
            <person name="Deng X."/>
            <person name="Kuang T."/>
            <person name="Xiang C."/>
            <person name="Zhu J.K."/>
            <person name="Oliver M.J."/>
            <person name="He Y."/>
        </authorList>
    </citation>
    <scope>NUCLEOTIDE SEQUENCE [LARGE SCALE GENOMIC DNA]</scope>
    <source>
        <strain evidence="3">cv. XS01</strain>
    </source>
</reference>
<protein>
    <submittedName>
        <fullName evidence="2">Uncharacterized protein</fullName>
    </submittedName>
</protein>
<keyword evidence="1" id="KW-0812">Transmembrane</keyword>
<gene>
    <name evidence="2" type="ORF">F511_28438</name>
</gene>
<sequence>MENSMKPKEKIEAMKKYKKARFLYNLFLYSLTTLITFLFVSYPFWLPSTKHFLLVSVPDNLSGFFDAKCFFVLGNIIVFILVGESRLATARSSNLSTASVDVYDEYVVRSKSFREIKPEITGDGQREGGFVKGLVHLEEKSIGTDKNKEEITRNQKVVTVRRMRKVEDLTSMPMDELNERVEAFIERVNRQRSLEY</sequence>
<evidence type="ECO:0000313" key="3">
    <source>
        <dbReference type="Proteomes" id="UP000250235"/>
    </source>
</evidence>
<dbReference type="OrthoDB" id="909905at2759"/>
<proteinExistence type="predicted"/>
<name>A0A2Z7BIM9_9LAMI</name>
<dbReference type="EMBL" id="KV007453">
    <property type="protein sequence ID" value="KZV31796.1"/>
    <property type="molecule type" value="Genomic_DNA"/>
</dbReference>
<dbReference type="PANTHER" id="PTHR35762">
    <property type="entry name" value="TRANSMEMBRANE PROTEIN"/>
    <property type="match status" value="1"/>
</dbReference>
<accession>A0A2Z7BIM9</accession>
<feature type="transmembrane region" description="Helical" evidence="1">
    <location>
        <begin position="21"/>
        <end position="45"/>
    </location>
</feature>